<dbReference type="InterPro" id="IPR013087">
    <property type="entry name" value="Znf_C2H2_type"/>
</dbReference>
<feature type="domain" description="C2H2-type" evidence="8">
    <location>
        <begin position="1"/>
        <end position="28"/>
    </location>
</feature>
<dbReference type="Pfam" id="PF00096">
    <property type="entry name" value="zf-C2H2"/>
    <property type="match status" value="2"/>
</dbReference>
<evidence type="ECO:0000256" key="4">
    <source>
        <dbReference type="ARBA" id="ARBA00022771"/>
    </source>
</evidence>
<keyword evidence="4 7" id="KW-0863">Zinc-finger</keyword>
<evidence type="ECO:0000313" key="9">
    <source>
        <dbReference type="EMBL" id="PIA16215.1"/>
    </source>
</evidence>
<dbReference type="GO" id="GO:0008270">
    <property type="term" value="F:zinc ion binding"/>
    <property type="evidence" value="ECO:0007669"/>
    <property type="project" value="UniProtKB-KW"/>
</dbReference>
<dbReference type="GO" id="GO:0045893">
    <property type="term" value="P:positive regulation of DNA-templated transcription"/>
    <property type="evidence" value="ECO:0007669"/>
    <property type="project" value="UniProtKB-ARBA"/>
</dbReference>
<evidence type="ECO:0000256" key="3">
    <source>
        <dbReference type="ARBA" id="ARBA00022737"/>
    </source>
</evidence>
<name>A0A2G5BB25_COERN</name>
<evidence type="ECO:0000256" key="2">
    <source>
        <dbReference type="ARBA" id="ARBA00022723"/>
    </source>
</evidence>
<dbReference type="SMART" id="SM00355">
    <property type="entry name" value="ZnF_C2H2"/>
    <property type="match status" value="2"/>
</dbReference>
<keyword evidence="2" id="KW-0479">Metal-binding</keyword>
<dbReference type="OrthoDB" id="8922241at2759"/>
<dbReference type="SUPFAM" id="SSF57667">
    <property type="entry name" value="beta-beta-alpha zinc fingers"/>
    <property type="match status" value="1"/>
</dbReference>
<dbReference type="GO" id="GO:0043565">
    <property type="term" value="F:sequence-specific DNA binding"/>
    <property type="evidence" value="ECO:0007669"/>
    <property type="project" value="UniProtKB-ARBA"/>
</dbReference>
<evidence type="ECO:0000256" key="5">
    <source>
        <dbReference type="ARBA" id="ARBA00022833"/>
    </source>
</evidence>
<reference evidence="9 10" key="1">
    <citation type="journal article" date="2015" name="Genome Biol. Evol.">
        <title>Phylogenomic analyses indicate that early fungi evolved digesting cell walls of algal ancestors of land plants.</title>
        <authorList>
            <person name="Chang Y."/>
            <person name="Wang S."/>
            <person name="Sekimoto S."/>
            <person name="Aerts A.L."/>
            <person name="Choi C."/>
            <person name="Clum A."/>
            <person name="LaButti K.M."/>
            <person name="Lindquist E.A."/>
            <person name="Yee Ngan C."/>
            <person name="Ohm R.A."/>
            <person name="Salamov A.A."/>
            <person name="Grigoriev I.V."/>
            <person name="Spatafora J.W."/>
            <person name="Berbee M.L."/>
        </authorList>
    </citation>
    <scope>NUCLEOTIDE SEQUENCE [LARGE SCALE GENOMIC DNA]</scope>
    <source>
        <strain evidence="9 10">NRRL 1564</strain>
    </source>
</reference>
<dbReference type="PROSITE" id="PS00028">
    <property type="entry name" value="ZINC_FINGER_C2H2_1"/>
    <property type="match status" value="1"/>
</dbReference>
<protein>
    <recommendedName>
        <fullName evidence="8">C2H2-type domain-containing protein</fullName>
    </recommendedName>
</protein>
<dbReference type="GO" id="GO:0000981">
    <property type="term" value="F:DNA-binding transcription factor activity, RNA polymerase II-specific"/>
    <property type="evidence" value="ECO:0007669"/>
    <property type="project" value="TreeGrafter"/>
</dbReference>
<dbReference type="PANTHER" id="PTHR24394:SF44">
    <property type="entry name" value="ZINC FINGER PROTEIN 271-LIKE"/>
    <property type="match status" value="1"/>
</dbReference>
<dbReference type="STRING" id="763665.A0A2G5BB25"/>
<sequence length="70" mass="7837">FKCETCEQSFSRNHDLKRHVKIHSGIKPHKCLKCGKSFGRSDALKRHSLVKRCRSSTTSATTTSTSSSRA</sequence>
<feature type="non-terminal residue" evidence="9">
    <location>
        <position position="1"/>
    </location>
</feature>
<keyword evidence="5" id="KW-0862">Zinc</keyword>
<dbReference type="InterPro" id="IPR036236">
    <property type="entry name" value="Znf_C2H2_sf"/>
</dbReference>
<proteinExistence type="predicted"/>
<dbReference type="Proteomes" id="UP000242474">
    <property type="component" value="Unassembled WGS sequence"/>
</dbReference>
<dbReference type="PROSITE" id="PS50157">
    <property type="entry name" value="ZINC_FINGER_C2H2_2"/>
    <property type="match status" value="2"/>
</dbReference>
<keyword evidence="3" id="KW-0677">Repeat</keyword>
<dbReference type="GO" id="GO:0005694">
    <property type="term" value="C:chromosome"/>
    <property type="evidence" value="ECO:0007669"/>
    <property type="project" value="UniProtKB-ARBA"/>
</dbReference>
<evidence type="ECO:0000313" key="10">
    <source>
        <dbReference type="Proteomes" id="UP000242474"/>
    </source>
</evidence>
<organism evidence="9 10">
    <name type="scientific">Coemansia reversa (strain ATCC 12441 / NRRL 1564)</name>
    <dbReference type="NCBI Taxonomy" id="763665"/>
    <lineage>
        <taxon>Eukaryota</taxon>
        <taxon>Fungi</taxon>
        <taxon>Fungi incertae sedis</taxon>
        <taxon>Zoopagomycota</taxon>
        <taxon>Kickxellomycotina</taxon>
        <taxon>Kickxellomycetes</taxon>
        <taxon>Kickxellales</taxon>
        <taxon>Kickxellaceae</taxon>
        <taxon>Coemansia</taxon>
    </lineage>
</organism>
<dbReference type="EMBL" id="KZ303501">
    <property type="protein sequence ID" value="PIA16215.1"/>
    <property type="molecule type" value="Genomic_DNA"/>
</dbReference>
<evidence type="ECO:0000256" key="6">
    <source>
        <dbReference type="ARBA" id="ARBA00023242"/>
    </source>
</evidence>
<feature type="non-terminal residue" evidence="9">
    <location>
        <position position="70"/>
    </location>
</feature>
<dbReference type="AlphaFoldDB" id="A0A2G5BB25"/>
<evidence type="ECO:0000256" key="7">
    <source>
        <dbReference type="PROSITE-ProRule" id="PRU00042"/>
    </source>
</evidence>
<dbReference type="PANTHER" id="PTHR24394">
    <property type="entry name" value="ZINC FINGER PROTEIN"/>
    <property type="match status" value="1"/>
</dbReference>
<accession>A0A2G5BB25</accession>
<comment type="subcellular location">
    <subcellularLocation>
        <location evidence="1">Nucleus</location>
    </subcellularLocation>
</comment>
<dbReference type="GO" id="GO:0005634">
    <property type="term" value="C:nucleus"/>
    <property type="evidence" value="ECO:0007669"/>
    <property type="project" value="UniProtKB-SubCell"/>
</dbReference>
<evidence type="ECO:0000256" key="1">
    <source>
        <dbReference type="ARBA" id="ARBA00004123"/>
    </source>
</evidence>
<keyword evidence="10" id="KW-1185">Reference proteome</keyword>
<evidence type="ECO:0000259" key="8">
    <source>
        <dbReference type="PROSITE" id="PS50157"/>
    </source>
</evidence>
<feature type="domain" description="C2H2-type" evidence="8">
    <location>
        <begin position="29"/>
        <end position="47"/>
    </location>
</feature>
<dbReference type="FunFam" id="3.30.160.60:FF:001666">
    <property type="entry name" value="MDS1 and EVI1 complex locus"/>
    <property type="match status" value="1"/>
</dbReference>
<dbReference type="FunFam" id="3.30.160.60:FF:001732">
    <property type="entry name" value="Zgc:162936"/>
    <property type="match status" value="1"/>
</dbReference>
<dbReference type="Gene3D" id="3.30.160.60">
    <property type="entry name" value="Classic Zinc Finger"/>
    <property type="match status" value="2"/>
</dbReference>
<keyword evidence="6" id="KW-0539">Nucleus</keyword>
<gene>
    <name evidence="9" type="ORF">COEREDRAFT_24380</name>
</gene>